<feature type="domain" description="N-acetyltransferase" evidence="1">
    <location>
        <begin position="13"/>
        <end position="178"/>
    </location>
</feature>
<evidence type="ECO:0000313" key="3">
    <source>
        <dbReference type="Proteomes" id="UP000298484"/>
    </source>
</evidence>
<name>A0A4Y9A7M2_9BACI</name>
<dbReference type="InterPro" id="IPR000182">
    <property type="entry name" value="GNAT_dom"/>
</dbReference>
<keyword evidence="2" id="KW-0808">Transferase</keyword>
<dbReference type="AlphaFoldDB" id="A0A4Y9A7M2"/>
<dbReference type="CDD" id="cd04301">
    <property type="entry name" value="NAT_SF"/>
    <property type="match status" value="1"/>
</dbReference>
<dbReference type="Gene3D" id="3.40.630.30">
    <property type="match status" value="1"/>
</dbReference>
<evidence type="ECO:0000259" key="1">
    <source>
        <dbReference type="PROSITE" id="PS51186"/>
    </source>
</evidence>
<organism evidence="2 3">
    <name type="scientific">Lentibacillus salicampi</name>
    <dbReference type="NCBI Taxonomy" id="175306"/>
    <lineage>
        <taxon>Bacteria</taxon>
        <taxon>Bacillati</taxon>
        <taxon>Bacillota</taxon>
        <taxon>Bacilli</taxon>
        <taxon>Bacillales</taxon>
        <taxon>Bacillaceae</taxon>
        <taxon>Lentibacillus</taxon>
    </lineage>
</organism>
<dbReference type="Pfam" id="PF00583">
    <property type="entry name" value="Acetyltransf_1"/>
    <property type="match status" value="1"/>
</dbReference>
<dbReference type="SUPFAM" id="SSF55729">
    <property type="entry name" value="Acyl-CoA N-acyltransferases (Nat)"/>
    <property type="match status" value="1"/>
</dbReference>
<dbReference type="InterPro" id="IPR016181">
    <property type="entry name" value="Acyl_CoA_acyltransferase"/>
</dbReference>
<dbReference type="Proteomes" id="UP000298484">
    <property type="component" value="Unassembled WGS sequence"/>
</dbReference>
<sequence length="178" mass="20360">MAGLFKMDTFNTYMIRKAEADDAETVIGILRDAAEWLVNRGIHQWDFYLTEEAASEIREAIKAGTTYLVTDNTQPVATFNLSQLQNDLDVSIWGNRHDDALYLHRLAVNINYRRQKIGKQLLEWIMENSPADCEVLRLDCVADNPGLNQFYIDAGFIFSGHADAMAIQFSRYEKPLHV</sequence>
<comment type="caution">
    <text evidence="2">The sequence shown here is derived from an EMBL/GenBank/DDBJ whole genome shotgun (WGS) entry which is preliminary data.</text>
</comment>
<proteinExistence type="predicted"/>
<dbReference type="PROSITE" id="PS51186">
    <property type="entry name" value="GNAT"/>
    <property type="match status" value="1"/>
</dbReference>
<accession>A0A4Y9A7M2</accession>
<reference evidence="2 3" key="1">
    <citation type="submission" date="2019-03" db="EMBL/GenBank/DDBJ databases">
        <title>Genome sequence of Lentibacillus salicampi ATCC BAA-719.</title>
        <authorList>
            <person name="Maclea K.S."/>
            <person name="Simoes Junior M."/>
        </authorList>
    </citation>
    <scope>NUCLEOTIDE SEQUENCE [LARGE SCALE GENOMIC DNA]</scope>
    <source>
        <strain evidence="2 3">ATCC BAA-719</strain>
    </source>
</reference>
<dbReference type="OrthoDB" id="6382410at2"/>
<keyword evidence="3" id="KW-1185">Reference proteome</keyword>
<gene>
    <name evidence="2" type="ORF">E4U82_17615</name>
</gene>
<protein>
    <submittedName>
        <fullName evidence="2">GNAT family N-acetyltransferase</fullName>
    </submittedName>
</protein>
<evidence type="ECO:0000313" key="2">
    <source>
        <dbReference type="EMBL" id="TFJ91455.1"/>
    </source>
</evidence>
<dbReference type="RefSeq" id="WP_135111482.1">
    <property type="nucleotide sequence ID" value="NZ_SRHY01000052.1"/>
</dbReference>
<dbReference type="GO" id="GO:0016747">
    <property type="term" value="F:acyltransferase activity, transferring groups other than amino-acyl groups"/>
    <property type="evidence" value="ECO:0007669"/>
    <property type="project" value="InterPro"/>
</dbReference>
<dbReference type="EMBL" id="SRHY01000052">
    <property type="protein sequence ID" value="TFJ91455.1"/>
    <property type="molecule type" value="Genomic_DNA"/>
</dbReference>